<dbReference type="PROSITE" id="PS50977">
    <property type="entry name" value="HTH_TETR_2"/>
    <property type="match status" value="1"/>
</dbReference>
<evidence type="ECO:0000313" key="6">
    <source>
        <dbReference type="EMBL" id="NDK92178.1"/>
    </source>
</evidence>
<gene>
    <name evidence="6" type="ORF">GYA93_21805</name>
</gene>
<reference evidence="6 7" key="1">
    <citation type="submission" date="2020-01" db="EMBL/GenBank/DDBJ databases">
        <title>Investigation of new actinobacteria for the biodesulphurisation of diesel fuel.</title>
        <authorList>
            <person name="Athi Narayanan S.M."/>
        </authorList>
    </citation>
    <scope>NUCLEOTIDE SEQUENCE [LARGE SCALE GENOMIC DNA]</scope>
    <source>
        <strain evidence="6 7">213E</strain>
    </source>
</reference>
<dbReference type="Gene3D" id="1.10.357.10">
    <property type="entry name" value="Tetracycline Repressor, domain 2"/>
    <property type="match status" value="1"/>
</dbReference>
<comment type="caution">
    <text evidence="6">The sequence shown here is derived from an EMBL/GenBank/DDBJ whole genome shotgun (WGS) entry which is preliminary data.</text>
</comment>
<name>A0A7K3LV58_9ACTN</name>
<accession>A0A7K3LV58</accession>
<evidence type="ECO:0000259" key="5">
    <source>
        <dbReference type="PROSITE" id="PS50977"/>
    </source>
</evidence>
<dbReference type="InterPro" id="IPR050109">
    <property type="entry name" value="HTH-type_TetR-like_transc_reg"/>
</dbReference>
<keyword evidence="7" id="KW-1185">Reference proteome</keyword>
<dbReference type="GO" id="GO:0003700">
    <property type="term" value="F:DNA-binding transcription factor activity"/>
    <property type="evidence" value="ECO:0007669"/>
    <property type="project" value="TreeGrafter"/>
</dbReference>
<sequence>MAGFTIEKVAARAGASRSTVYKYWPSRGALALDGYVHTVGTQIAFRDTGDIHADLTSVLVAFARLMRKKPSGPAFAQLIGAAQTDPELAAAFSDHYFGPRRREVLALLDAARERGQIRPDVELTTIVDLLWGSCYMRILLPGVTGTLTDDFARDAVAVALAGAGTQ</sequence>
<evidence type="ECO:0000256" key="3">
    <source>
        <dbReference type="ARBA" id="ARBA00023163"/>
    </source>
</evidence>
<dbReference type="SUPFAM" id="SSF48498">
    <property type="entry name" value="Tetracyclin repressor-like, C-terminal domain"/>
    <property type="match status" value="1"/>
</dbReference>
<dbReference type="Pfam" id="PF00440">
    <property type="entry name" value="TetR_N"/>
    <property type="match status" value="1"/>
</dbReference>
<dbReference type="InterPro" id="IPR011075">
    <property type="entry name" value="TetR_C"/>
</dbReference>
<organism evidence="6 7">
    <name type="scientific">Gordonia desulfuricans</name>
    <dbReference type="NCBI Taxonomy" id="89051"/>
    <lineage>
        <taxon>Bacteria</taxon>
        <taxon>Bacillati</taxon>
        <taxon>Actinomycetota</taxon>
        <taxon>Actinomycetes</taxon>
        <taxon>Mycobacteriales</taxon>
        <taxon>Gordoniaceae</taxon>
        <taxon>Gordonia</taxon>
    </lineage>
</organism>
<evidence type="ECO:0000256" key="4">
    <source>
        <dbReference type="PROSITE-ProRule" id="PRU00335"/>
    </source>
</evidence>
<feature type="domain" description="HTH tetR-type" evidence="5">
    <location>
        <begin position="1"/>
        <end position="42"/>
    </location>
</feature>
<proteinExistence type="predicted"/>
<dbReference type="PANTHER" id="PTHR30055:SF148">
    <property type="entry name" value="TETR-FAMILY TRANSCRIPTIONAL REGULATOR"/>
    <property type="match status" value="1"/>
</dbReference>
<feature type="DNA-binding region" description="H-T-H motif" evidence="4">
    <location>
        <begin position="5"/>
        <end position="24"/>
    </location>
</feature>
<protein>
    <submittedName>
        <fullName evidence="6">TetR/AcrR family transcriptional regulator</fullName>
    </submittedName>
</protein>
<evidence type="ECO:0000256" key="2">
    <source>
        <dbReference type="ARBA" id="ARBA00023125"/>
    </source>
</evidence>
<keyword evidence="3" id="KW-0804">Transcription</keyword>
<dbReference type="PANTHER" id="PTHR30055">
    <property type="entry name" value="HTH-TYPE TRANSCRIPTIONAL REGULATOR RUTR"/>
    <property type="match status" value="1"/>
</dbReference>
<evidence type="ECO:0000256" key="1">
    <source>
        <dbReference type="ARBA" id="ARBA00023015"/>
    </source>
</evidence>
<dbReference type="Pfam" id="PF16859">
    <property type="entry name" value="TetR_C_11"/>
    <property type="match status" value="1"/>
</dbReference>
<dbReference type="InterPro" id="IPR036271">
    <property type="entry name" value="Tet_transcr_reg_TetR-rel_C_sf"/>
</dbReference>
<evidence type="ECO:0000313" key="7">
    <source>
        <dbReference type="Proteomes" id="UP000466307"/>
    </source>
</evidence>
<dbReference type="EMBL" id="JAADZU010000103">
    <property type="protein sequence ID" value="NDK92178.1"/>
    <property type="molecule type" value="Genomic_DNA"/>
</dbReference>
<keyword evidence="2 4" id="KW-0238">DNA-binding</keyword>
<dbReference type="SUPFAM" id="SSF46689">
    <property type="entry name" value="Homeodomain-like"/>
    <property type="match status" value="1"/>
</dbReference>
<dbReference type="Gene3D" id="1.10.10.60">
    <property type="entry name" value="Homeodomain-like"/>
    <property type="match status" value="1"/>
</dbReference>
<keyword evidence="1" id="KW-0805">Transcription regulation</keyword>
<dbReference type="GO" id="GO:0000976">
    <property type="term" value="F:transcription cis-regulatory region binding"/>
    <property type="evidence" value="ECO:0007669"/>
    <property type="project" value="TreeGrafter"/>
</dbReference>
<dbReference type="AlphaFoldDB" id="A0A7K3LV58"/>
<dbReference type="Proteomes" id="UP000466307">
    <property type="component" value="Unassembled WGS sequence"/>
</dbReference>
<dbReference type="InterPro" id="IPR009057">
    <property type="entry name" value="Homeodomain-like_sf"/>
</dbReference>
<dbReference type="InterPro" id="IPR001647">
    <property type="entry name" value="HTH_TetR"/>
</dbReference>